<keyword evidence="2" id="KW-1185">Reference proteome</keyword>
<organism evidence="1 2">
    <name type="scientific">Dictyostelium discoideum</name>
    <name type="common">Social amoeba</name>
    <dbReference type="NCBI Taxonomy" id="44689"/>
    <lineage>
        <taxon>Eukaryota</taxon>
        <taxon>Amoebozoa</taxon>
        <taxon>Evosea</taxon>
        <taxon>Eumycetozoa</taxon>
        <taxon>Dictyostelia</taxon>
        <taxon>Dictyosteliales</taxon>
        <taxon>Dictyosteliaceae</taxon>
        <taxon>Dictyostelium</taxon>
    </lineage>
</organism>
<comment type="caution">
    <text evidence="1">The sequence shown here is derived from an EMBL/GenBank/DDBJ whole genome shotgun (WGS) entry which is preliminary data.</text>
</comment>
<dbReference type="AlphaFoldDB" id="Q54G12"/>
<proteinExistence type="predicted"/>
<evidence type="ECO:0000313" key="2">
    <source>
        <dbReference type="Proteomes" id="UP000002195"/>
    </source>
</evidence>
<dbReference type="PANTHER" id="PTHR31318:SF2">
    <property type="entry name" value="PECTIN LYASE-LIKE FAMILY PROTEIN-RELATED"/>
    <property type="match status" value="1"/>
</dbReference>
<dbReference type="OMA" id="CRFININ"/>
<dbReference type="GeneID" id="8627677"/>
<evidence type="ECO:0000313" key="1">
    <source>
        <dbReference type="EMBL" id="EAL62105.1"/>
    </source>
</evidence>
<dbReference type="HOGENOM" id="CLU_481858_0_0_1"/>
<dbReference type="PhylomeDB" id="Q54G12"/>
<dbReference type="RefSeq" id="XP_635605.1">
    <property type="nucleotide sequence ID" value="XM_630513.1"/>
</dbReference>
<dbReference type="VEuPathDB" id="AmoebaDB:DDB_G0290489"/>
<dbReference type="PANTHER" id="PTHR31318">
    <property type="entry name" value="EXPRESSED PROTEIN-RELATED"/>
    <property type="match status" value="1"/>
</dbReference>
<gene>
    <name evidence="1" type="ORF">DDB_G0290489</name>
</gene>
<dbReference type="KEGG" id="ddi:DDB_G0290489"/>
<dbReference type="PaxDb" id="44689-DDB0188909"/>
<reference evidence="1 2" key="1">
    <citation type="journal article" date="2005" name="Nature">
        <title>The genome of the social amoeba Dictyostelium discoideum.</title>
        <authorList>
            <consortium name="The Dictyostelium discoideum Sequencing Consortium"/>
            <person name="Eichinger L."/>
            <person name="Pachebat J.A."/>
            <person name="Glockner G."/>
            <person name="Rajandream M.A."/>
            <person name="Sucgang R."/>
            <person name="Berriman M."/>
            <person name="Song J."/>
            <person name="Olsen R."/>
            <person name="Szafranski K."/>
            <person name="Xu Q."/>
            <person name="Tunggal B."/>
            <person name="Kummerfeld S."/>
            <person name="Madera M."/>
            <person name="Konfortov B.A."/>
            <person name="Rivero F."/>
            <person name="Bankier A.T."/>
            <person name="Lehmann R."/>
            <person name="Hamlin N."/>
            <person name="Davies R."/>
            <person name="Gaudet P."/>
            <person name="Fey P."/>
            <person name="Pilcher K."/>
            <person name="Chen G."/>
            <person name="Saunders D."/>
            <person name="Sodergren E."/>
            <person name="Davis P."/>
            <person name="Kerhornou A."/>
            <person name="Nie X."/>
            <person name="Hall N."/>
            <person name="Anjard C."/>
            <person name="Hemphill L."/>
            <person name="Bason N."/>
            <person name="Farbrother P."/>
            <person name="Desany B."/>
            <person name="Just E."/>
            <person name="Morio T."/>
            <person name="Rost R."/>
            <person name="Churcher C."/>
            <person name="Cooper J."/>
            <person name="Haydock S."/>
            <person name="van Driessche N."/>
            <person name="Cronin A."/>
            <person name="Goodhead I."/>
            <person name="Muzny D."/>
            <person name="Mourier T."/>
            <person name="Pain A."/>
            <person name="Lu M."/>
            <person name="Harper D."/>
            <person name="Lindsay R."/>
            <person name="Hauser H."/>
            <person name="James K."/>
            <person name="Quiles M."/>
            <person name="Madan Babu M."/>
            <person name="Saito T."/>
            <person name="Buchrieser C."/>
            <person name="Wardroper A."/>
            <person name="Felder M."/>
            <person name="Thangavelu M."/>
            <person name="Johnson D."/>
            <person name="Knights A."/>
            <person name="Loulseged H."/>
            <person name="Mungall K."/>
            <person name="Oliver K."/>
            <person name="Price C."/>
            <person name="Quail M.A."/>
            <person name="Urushihara H."/>
            <person name="Hernandez J."/>
            <person name="Rabbinowitsch E."/>
            <person name="Steffen D."/>
            <person name="Sanders M."/>
            <person name="Ma J."/>
            <person name="Kohara Y."/>
            <person name="Sharp S."/>
            <person name="Simmonds M."/>
            <person name="Spiegler S."/>
            <person name="Tivey A."/>
            <person name="Sugano S."/>
            <person name="White B."/>
            <person name="Walker D."/>
            <person name="Woodward J."/>
            <person name="Winckler T."/>
            <person name="Tanaka Y."/>
            <person name="Shaulsky G."/>
            <person name="Schleicher M."/>
            <person name="Weinstock G."/>
            <person name="Rosenthal A."/>
            <person name="Cox E.C."/>
            <person name="Chisholm R.L."/>
            <person name="Gibbs R."/>
            <person name="Loomis W.F."/>
            <person name="Platzer M."/>
            <person name="Kay R.R."/>
            <person name="Williams J."/>
            <person name="Dear P.H."/>
            <person name="Noegel A.A."/>
            <person name="Barrell B."/>
            <person name="Kuspa A."/>
        </authorList>
    </citation>
    <scope>NUCLEOTIDE SEQUENCE [LARGE SCALE GENOMIC DNA]</scope>
    <source>
        <strain evidence="1 2">AX4</strain>
    </source>
</reference>
<dbReference type="dictyBase" id="DDB_G0290489"/>
<sequence>MKKICDQKIFIFIKCYGLEMTIFIEFDSVQIYNNFECGGSLEIELKNGTFWQNKTDQYPPCKSFYDASQRISQYNNYLKKYRNVKTIVLLNYDWKNVILKPSAGFYIQNNCFFQIKLLNDTNSNTISIDGQNLNYYIAFITIDFNVNNELYCDDGEQPPQQTQPPQQEQQEQIIIPVRFKLENFKLINFDSEFILVQKSYKEFKFKNKYQFVSFQLNSIITSKSSFLYESTLHDDDFQIQYLINDCHFSNKSSENGFIILGHDPFIINNCTFNNIKSGLPIIYIDNLSITNCSFNNIIVIGNNKSIIEVANFGSFNNIKFNNFTSQTLLLQSLDSITYNESSLKLSNIQINNNNNNNLFNINFKNDNNYFNSFVELNQIFINNSLNNLILILNTSKSFIIVDNDSLNTFLLNSKLLFNGTNNIILLNNKNYSTIKEQLEFINNLNNCTNCLFSINGHNISTTIIKKDSSEFKLDGDSYKENKGFNKMF</sequence>
<protein>
    <submittedName>
        <fullName evidence="1">Uncharacterized protein</fullName>
    </submittedName>
</protein>
<dbReference type="EMBL" id="AAFI02000164">
    <property type="protein sequence ID" value="EAL62105.1"/>
    <property type="molecule type" value="Genomic_DNA"/>
</dbReference>
<name>Q54G12_DICDI</name>
<dbReference type="Proteomes" id="UP000002195">
    <property type="component" value="Unassembled WGS sequence"/>
</dbReference>
<dbReference type="InParanoid" id="Q54G12"/>
<accession>Q54G12</accession>